<gene>
    <name evidence="2" type="ORF">SAMN04489866_10441</name>
</gene>
<accession>A0A1G6VHM0</accession>
<protein>
    <submittedName>
        <fullName evidence="2">Uncharacterized membrane protein</fullName>
    </submittedName>
</protein>
<dbReference type="Proteomes" id="UP000198995">
    <property type="component" value="Unassembled WGS sequence"/>
</dbReference>
<dbReference type="RefSeq" id="WP_091791507.1">
    <property type="nucleotide sequence ID" value="NZ_FNAF01000004.1"/>
</dbReference>
<dbReference type="EMBL" id="FNAF01000004">
    <property type="protein sequence ID" value="SDD53132.1"/>
    <property type="molecule type" value="Genomic_DNA"/>
</dbReference>
<keyword evidence="1" id="KW-0472">Membrane</keyword>
<keyword evidence="1" id="KW-1133">Transmembrane helix</keyword>
<feature type="transmembrane region" description="Helical" evidence="1">
    <location>
        <begin position="110"/>
        <end position="135"/>
    </location>
</feature>
<reference evidence="2 3" key="1">
    <citation type="submission" date="2016-10" db="EMBL/GenBank/DDBJ databases">
        <authorList>
            <person name="de Groot N.N."/>
        </authorList>
    </citation>
    <scope>NUCLEOTIDE SEQUENCE [LARGE SCALE GENOMIC DNA]</scope>
    <source>
        <strain evidence="2 3">DSM 20475</strain>
    </source>
</reference>
<feature type="transmembrane region" description="Helical" evidence="1">
    <location>
        <begin position="12"/>
        <end position="32"/>
    </location>
</feature>
<keyword evidence="3" id="KW-1185">Reference proteome</keyword>
<feature type="transmembrane region" description="Helical" evidence="1">
    <location>
        <begin position="44"/>
        <end position="65"/>
    </location>
</feature>
<evidence type="ECO:0000313" key="3">
    <source>
        <dbReference type="Proteomes" id="UP000198995"/>
    </source>
</evidence>
<organism evidence="2 3">
    <name type="scientific">Peptococcus niger</name>
    <dbReference type="NCBI Taxonomy" id="2741"/>
    <lineage>
        <taxon>Bacteria</taxon>
        <taxon>Bacillati</taxon>
        <taxon>Bacillota</taxon>
        <taxon>Clostridia</taxon>
        <taxon>Eubacteriales</taxon>
        <taxon>Peptococcaceae</taxon>
        <taxon>Peptococcus</taxon>
    </lineage>
</organism>
<name>A0A1G6VHM0_PEPNI</name>
<keyword evidence="1" id="KW-0812">Transmembrane</keyword>
<sequence length="174" mass="18232">MKNLSTQKLVVAGLLGAVCIVMGMTGLGMIPAPTPSGRATIMHIPVILAGILEGPLVGGLTGLIFGVYSFLTPTGVIPADPIVRILPRILIGLTSAWTFRALYKHRSLAAAMAGIVGTVTNTLGFLGLAVLIGYLPAKTLVLFIPQFFAELLIATVLVVILTKALARFIQIKES</sequence>
<evidence type="ECO:0000256" key="1">
    <source>
        <dbReference type="SAM" id="Phobius"/>
    </source>
</evidence>
<dbReference type="Gene3D" id="1.10.1760.20">
    <property type="match status" value="1"/>
</dbReference>
<dbReference type="Pfam" id="PF12822">
    <property type="entry name" value="ECF_trnsprt"/>
    <property type="match status" value="1"/>
</dbReference>
<feature type="transmembrane region" description="Helical" evidence="1">
    <location>
        <begin position="147"/>
        <end position="166"/>
    </location>
</feature>
<dbReference type="OrthoDB" id="9813540at2"/>
<proteinExistence type="predicted"/>
<dbReference type="InterPro" id="IPR024529">
    <property type="entry name" value="ECF_trnsprt_substrate-spec"/>
</dbReference>
<dbReference type="AlphaFoldDB" id="A0A1G6VHM0"/>
<dbReference type="GO" id="GO:0022857">
    <property type="term" value="F:transmembrane transporter activity"/>
    <property type="evidence" value="ECO:0007669"/>
    <property type="project" value="InterPro"/>
</dbReference>
<dbReference type="STRING" id="2741.SAMN04489866_10441"/>
<evidence type="ECO:0000313" key="2">
    <source>
        <dbReference type="EMBL" id="SDD53132.1"/>
    </source>
</evidence>